<dbReference type="GO" id="GO:0008236">
    <property type="term" value="F:serine-type peptidase activity"/>
    <property type="evidence" value="ECO:0007669"/>
    <property type="project" value="InterPro"/>
</dbReference>
<dbReference type="InterPro" id="IPR001375">
    <property type="entry name" value="Peptidase_S9_cat"/>
</dbReference>
<dbReference type="EMBL" id="KZ991752">
    <property type="protein sequence ID" value="RKP22724.1"/>
    <property type="molecule type" value="Genomic_DNA"/>
</dbReference>
<feature type="non-terminal residue" evidence="3">
    <location>
        <position position="217"/>
    </location>
</feature>
<dbReference type="Gene3D" id="2.130.10.120">
    <property type="entry name" value="Prolyl oligopeptidase, N-terminal domain"/>
    <property type="match status" value="1"/>
</dbReference>
<dbReference type="AlphaFoldDB" id="A0A4P9YSH8"/>
<dbReference type="PANTHER" id="PTHR42881">
    <property type="entry name" value="PROLYL ENDOPEPTIDASE"/>
    <property type="match status" value="1"/>
</dbReference>
<evidence type="ECO:0000256" key="1">
    <source>
        <dbReference type="SAM" id="MobiDB-lite"/>
    </source>
</evidence>
<dbReference type="OrthoDB" id="248387at2759"/>
<protein>
    <recommendedName>
        <fullName evidence="2">Peptidase S9 prolyl oligopeptidase catalytic domain-containing protein</fullName>
    </recommendedName>
</protein>
<gene>
    <name evidence="3" type="ORF">SYNPS1DRAFT_25424</name>
</gene>
<feature type="domain" description="Peptidase S9 prolyl oligopeptidase catalytic" evidence="2">
    <location>
        <begin position="122"/>
        <end position="216"/>
    </location>
</feature>
<dbReference type="Pfam" id="PF00326">
    <property type="entry name" value="Peptidase_S9"/>
    <property type="match status" value="1"/>
</dbReference>
<sequence length="217" mass="23856">MLNPQTVYHYNFATDARSTISEARLPGFDASAFEVRQVSVAGKNGASFPMFIAARKGIQLDGSHPTLVSPLSVSVPWYTPWFSNLGGAFMKHFRGIYVLASIDYVPPGNSGSDKKNGQQPFQHDIDNIKSASAYLTQHKYTKPELLTAYGGSIEGTAVAAAVNQAPNQFGCAVIEDSLLDLSRLTREALSRFWPQPFGNPEKKEDFDRMIKTSPLQH</sequence>
<keyword evidence="4" id="KW-1185">Reference proteome</keyword>
<dbReference type="InterPro" id="IPR029058">
    <property type="entry name" value="AB_hydrolase_fold"/>
</dbReference>
<dbReference type="Gene3D" id="3.40.50.1820">
    <property type="entry name" value="alpha/beta hydrolase"/>
    <property type="match status" value="1"/>
</dbReference>
<dbReference type="Proteomes" id="UP000278143">
    <property type="component" value="Unassembled WGS sequence"/>
</dbReference>
<dbReference type="GO" id="GO:0006508">
    <property type="term" value="P:proteolysis"/>
    <property type="evidence" value="ECO:0007669"/>
    <property type="project" value="InterPro"/>
</dbReference>
<organism evidence="3 4">
    <name type="scientific">Syncephalis pseudoplumigaleata</name>
    <dbReference type="NCBI Taxonomy" id="1712513"/>
    <lineage>
        <taxon>Eukaryota</taxon>
        <taxon>Fungi</taxon>
        <taxon>Fungi incertae sedis</taxon>
        <taxon>Zoopagomycota</taxon>
        <taxon>Zoopagomycotina</taxon>
        <taxon>Zoopagomycetes</taxon>
        <taxon>Zoopagales</taxon>
        <taxon>Piptocephalidaceae</taxon>
        <taxon>Syncephalis</taxon>
    </lineage>
</organism>
<dbReference type="GO" id="GO:0070012">
    <property type="term" value="F:oligopeptidase activity"/>
    <property type="evidence" value="ECO:0007669"/>
    <property type="project" value="TreeGrafter"/>
</dbReference>
<name>A0A4P9YSH8_9FUNG</name>
<accession>A0A4P9YSH8</accession>
<evidence type="ECO:0000313" key="4">
    <source>
        <dbReference type="Proteomes" id="UP000278143"/>
    </source>
</evidence>
<reference evidence="4" key="1">
    <citation type="journal article" date="2018" name="Nat. Microbiol.">
        <title>Leveraging single-cell genomics to expand the fungal tree of life.</title>
        <authorList>
            <person name="Ahrendt S.R."/>
            <person name="Quandt C.A."/>
            <person name="Ciobanu D."/>
            <person name="Clum A."/>
            <person name="Salamov A."/>
            <person name="Andreopoulos B."/>
            <person name="Cheng J.F."/>
            <person name="Woyke T."/>
            <person name="Pelin A."/>
            <person name="Henrissat B."/>
            <person name="Reynolds N.K."/>
            <person name="Benny G.L."/>
            <person name="Smith M.E."/>
            <person name="James T.Y."/>
            <person name="Grigoriev I.V."/>
        </authorList>
    </citation>
    <scope>NUCLEOTIDE SEQUENCE [LARGE SCALE GENOMIC DNA]</scope>
    <source>
        <strain evidence="4">Benny S71-1</strain>
    </source>
</reference>
<evidence type="ECO:0000259" key="2">
    <source>
        <dbReference type="Pfam" id="PF00326"/>
    </source>
</evidence>
<dbReference type="SUPFAM" id="SSF53474">
    <property type="entry name" value="alpha/beta-Hydrolases"/>
    <property type="match status" value="1"/>
</dbReference>
<evidence type="ECO:0000313" key="3">
    <source>
        <dbReference type="EMBL" id="RKP22724.1"/>
    </source>
</evidence>
<dbReference type="InterPro" id="IPR051167">
    <property type="entry name" value="Prolyl_oligopep/macrocyclase"/>
</dbReference>
<feature type="region of interest" description="Disordered" evidence="1">
    <location>
        <begin position="195"/>
        <end position="217"/>
    </location>
</feature>
<proteinExistence type="predicted"/>
<dbReference type="GO" id="GO:0005829">
    <property type="term" value="C:cytosol"/>
    <property type="evidence" value="ECO:0007669"/>
    <property type="project" value="TreeGrafter"/>
</dbReference>
<feature type="compositionally biased region" description="Basic and acidic residues" evidence="1">
    <location>
        <begin position="200"/>
        <end position="210"/>
    </location>
</feature>
<dbReference type="PANTHER" id="PTHR42881:SF2">
    <property type="entry name" value="PROLYL ENDOPEPTIDASE"/>
    <property type="match status" value="1"/>
</dbReference>